<sequence length="123" mass="13665">MKDPVIKFKGYSIQQMIYQKVDSKEGSPSSKLNLSCGISEDMKFGKIIITVEFINSEVQILLTVEGLFDVKGVESKESIEEFLTVNGTAIVYPYVRSIMSMVSSLDSNNAIILPTINTTNFID</sequence>
<evidence type="ECO:0000313" key="2">
    <source>
        <dbReference type="Proteomes" id="UP000247416"/>
    </source>
</evidence>
<dbReference type="Gene3D" id="3.10.420.10">
    <property type="entry name" value="SecB-like"/>
    <property type="match status" value="1"/>
</dbReference>
<dbReference type="AlphaFoldDB" id="A0A318TLD0"/>
<dbReference type="RefSeq" id="WP_107933569.1">
    <property type="nucleotide sequence ID" value="NZ_PYWJ01000006.1"/>
</dbReference>
<comment type="caution">
    <text evidence="1">The sequence shown here is derived from an EMBL/GenBank/DDBJ whole genome shotgun (WGS) entry which is preliminary data.</text>
</comment>
<evidence type="ECO:0000313" key="1">
    <source>
        <dbReference type="EMBL" id="PYF05631.1"/>
    </source>
</evidence>
<organism evidence="1 2">
    <name type="scientific">Ureibacillus chungkukjangi</name>
    <dbReference type="NCBI Taxonomy" id="1202712"/>
    <lineage>
        <taxon>Bacteria</taxon>
        <taxon>Bacillati</taxon>
        <taxon>Bacillota</taxon>
        <taxon>Bacilli</taxon>
        <taxon>Bacillales</taxon>
        <taxon>Caryophanaceae</taxon>
        <taxon>Ureibacillus</taxon>
    </lineage>
</organism>
<proteinExistence type="predicted"/>
<keyword evidence="2" id="KW-1185">Reference proteome</keyword>
<accession>A0A318TLD0</accession>
<name>A0A318TLD0_9BACL</name>
<gene>
    <name evidence="1" type="ORF">BJ095_11740</name>
</gene>
<reference evidence="1 2" key="1">
    <citation type="submission" date="2018-06" db="EMBL/GenBank/DDBJ databases">
        <title>Genomic Encyclopedia of Archaeal and Bacterial Type Strains, Phase II (KMG-II): from individual species to whole genera.</title>
        <authorList>
            <person name="Goeker M."/>
        </authorList>
    </citation>
    <scope>NUCLEOTIDE SEQUENCE [LARGE SCALE GENOMIC DNA]</scope>
    <source>
        <strain evidence="1 2">KACC 16626</strain>
    </source>
</reference>
<dbReference type="Proteomes" id="UP000247416">
    <property type="component" value="Unassembled WGS sequence"/>
</dbReference>
<dbReference type="EMBL" id="QJTJ01000017">
    <property type="protein sequence ID" value="PYF05631.1"/>
    <property type="molecule type" value="Genomic_DNA"/>
</dbReference>
<dbReference type="OrthoDB" id="1699164at2"/>
<dbReference type="InterPro" id="IPR035958">
    <property type="entry name" value="SecB-like_sf"/>
</dbReference>
<dbReference type="SUPFAM" id="SSF54611">
    <property type="entry name" value="SecB-like"/>
    <property type="match status" value="1"/>
</dbReference>
<protein>
    <submittedName>
        <fullName evidence="1">Preprotein translocase subunit SecB</fullName>
    </submittedName>
</protein>